<dbReference type="InterPro" id="IPR043128">
    <property type="entry name" value="Rev_trsase/Diguanyl_cyclase"/>
</dbReference>
<dbReference type="Pfam" id="PF00990">
    <property type="entry name" value="GGDEF"/>
    <property type="match status" value="1"/>
</dbReference>
<dbReference type="SUPFAM" id="SSF55073">
    <property type="entry name" value="Nucleotide cyclase"/>
    <property type="match status" value="1"/>
</dbReference>
<dbReference type="SUPFAM" id="SSF141868">
    <property type="entry name" value="EAL domain-like"/>
    <property type="match status" value="1"/>
</dbReference>
<gene>
    <name evidence="5" type="ordered locus">Csac_0219</name>
</gene>
<sequence>MLVGSVWIILSDYIVSKMFESKQLFSLISILKGWMFVVITGILLYFLIRGKLYTLHLSESKLQNTLEELQKTNAELSQTQEKLAVQYKKLAKNQAKIRELSFFDSLTGLPNKNHFQLVLEKAIKEAYLKNQQLAIIYIDIDNLNKVNNTLGHIAGDSVLKKIANRLKSVIADKGFVARLTGDEFAIILYNFIDIHLLDYFIRKFTSIFNKPWKIMDYEFYITASIGIAIFPNDGNDATTLLENAHKALNSAKEKGKNIFCFYNKEMDKALQEQFELEWSLRKAIEQNQFKLFYQPIIDLKRMKICGAEALIRWIHPEKGFIPPLSFIPIAEQTGLISKIGEWVISRSVSDLKEIKMAINDSFYVSVNVSLKEFSTSNFVDNVLYSINSLKIEPTEFGIEITESVAMVDPQKTIGILNFLKERGIKILLDDFGTGYSSLNYLKQLPIDIVKIDRSFIQNMTYDQKEQKMAKSLIDLSHILDLKVVAEGIEDERQAELLKTFSCDFGQGYLFGKPMPKEELLELAKRF</sequence>
<dbReference type="SMART" id="SM00052">
    <property type="entry name" value="EAL"/>
    <property type="match status" value="1"/>
</dbReference>
<dbReference type="Proteomes" id="UP000000256">
    <property type="component" value="Chromosome"/>
</dbReference>
<dbReference type="SMART" id="SM00267">
    <property type="entry name" value="GGDEF"/>
    <property type="match status" value="1"/>
</dbReference>
<feature type="transmembrane region" description="Helical" evidence="2">
    <location>
        <begin position="24"/>
        <end position="48"/>
    </location>
</feature>
<keyword evidence="6" id="KW-1185">Reference proteome</keyword>
<evidence type="ECO:0000259" key="4">
    <source>
        <dbReference type="PROSITE" id="PS50887"/>
    </source>
</evidence>
<dbReference type="KEGG" id="csc:Csac_0219"/>
<dbReference type="InterPro" id="IPR050706">
    <property type="entry name" value="Cyclic-di-GMP_PDE-like"/>
</dbReference>
<proteinExistence type="predicted"/>
<evidence type="ECO:0000313" key="5">
    <source>
        <dbReference type="EMBL" id="ABP65867.2"/>
    </source>
</evidence>
<dbReference type="NCBIfam" id="TIGR00254">
    <property type="entry name" value="GGDEF"/>
    <property type="match status" value="1"/>
</dbReference>
<dbReference type="InterPro" id="IPR001633">
    <property type="entry name" value="EAL_dom"/>
</dbReference>
<dbReference type="Pfam" id="PF00563">
    <property type="entry name" value="EAL"/>
    <property type="match status" value="1"/>
</dbReference>
<dbReference type="PROSITE" id="PS50887">
    <property type="entry name" value="GGDEF"/>
    <property type="match status" value="1"/>
</dbReference>
<dbReference type="PROSITE" id="PS50883">
    <property type="entry name" value="EAL"/>
    <property type="match status" value="1"/>
</dbReference>
<dbReference type="EMBL" id="CP000679">
    <property type="protein sequence ID" value="ABP65867.2"/>
    <property type="molecule type" value="Genomic_DNA"/>
</dbReference>
<feature type="domain" description="EAL" evidence="3">
    <location>
        <begin position="273"/>
        <end position="526"/>
    </location>
</feature>
<dbReference type="InterPro" id="IPR000160">
    <property type="entry name" value="GGDEF_dom"/>
</dbReference>
<dbReference type="CDD" id="cd01949">
    <property type="entry name" value="GGDEF"/>
    <property type="match status" value="1"/>
</dbReference>
<keyword evidence="2" id="KW-0812">Transmembrane</keyword>
<evidence type="ECO:0000313" key="6">
    <source>
        <dbReference type="Proteomes" id="UP000000256"/>
    </source>
</evidence>
<evidence type="ECO:0000256" key="2">
    <source>
        <dbReference type="SAM" id="Phobius"/>
    </source>
</evidence>
<name>A4XG32_CALS8</name>
<dbReference type="Gene3D" id="3.20.20.450">
    <property type="entry name" value="EAL domain"/>
    <property type="match status" value="1"/>
</dbReference>
<dbReference type="eggNOG" id="COG5001">
    <property type="taxonomic scope" value="Bacteria"/>
</dbReference>
<reference evidence="5 6" key="1">
    <citation type="journal article" date="2008" name="Appl. Environ. Microbiol.">
        <title>Hydrogenomics of the extremely thermophilic bacterium Caldicellulosiruptor saccharolyticus.</title>
        <authorList>
            <person name="van de Werken H.J."/>
            <person name="Verhaart M.R."/>
            <person name="VanFossen A.L."/>
            <person name="Willquist K."/>
            <person name="Lewis D.L."/>
            <person name="Nichols J.D."/>
            <person name="Goorissen H.P."/>
            <person name="Mongodin E.F."/>
            <person name="Nelson K.E."/>
            <person name="van Niel E.W."/>
            <person name="Stams A.J."/>
            <person name="Ward D.E."/>
            <person name="de Vos W.M."/>
            <person name="van der Oost J."/>
            <person name="Kelly R.M."/>
            <person name="Kengen S.W."/>
        </authorList>
    </citation>
    <scope>NUCLEOTIDE SEQUENCE [LARGE SCALE GENOMIC DNA]</scope>
    <source>
        <strain evidence="6">ATCC 43494 / DSM 8903 / Tp8T 6331</strain>
    </source>
</reference>
<dbReference type="RefSeq" id="WP_011915832.1">
    <property type="nucleotide sequence ID" value="NC_009437.1"/>
</dbReference>
<dbReference type="STRING" id="351627.Csac_0219"/>
<dbReference type="InterPro" id="IPR029787">
    <property type="entry name" value="Nucleotide_cyclase"/>
</dbReference>
<dbReference type="PANTHER" id="PTHR33121">
    <property type="entry name" value="CYCLIC DI-GMP PHOSPHODIESTERASE PDEF"/>
    <property type="match status" value="1"/>
</dbReference>
<dbReference type="InterPro" id="IPR035919">
    <property type="entry name" value="EAL_sf"/>
</dbReference>
<evidence type="ECO:0000259" key="3">
    <source>
        <dbReference type="PROSITE" id="PS50883"/>
    </source>
</evidence>
<keyword evidence="2" id="KW-0472">Membrane</keyword>
<dbReference type="HOGENOM" id="CLU_000445_70_50_9"/>
<feature type="domain" description="GGDEF" evidence="4">
    <location>
        <begin position="131"/>
        <end position="264"/>
    </location>
</feature>
<keyword evidence="1" id="KW-0175">Coiled coil</keyword>
<dbReference type="Gene3D" id="3.30.70.270">
    <property type="match status" value="1"/>
</dbReference>
<organism evidence="5 6">
    <name type="scientific">Caldicellulosiruptor saccharolyticus (strain ATCC 43494 / DSM 8903 / Tp8T 6331)</name>
    <dbReference type="NCBI Taxonomy" id="351627"/>
    <lineage>
        <taxon>Bacteria</taxon>
        <taxon>Bacillati</taxon>
        <taxon>Bacillota</taxon>
        <taxon>Bacillota incertae sedis</taxon>
        <taxon>Caldicellulosiruptorales</taxon>
        <taxon>Caldicellulosiruptoraceae</taxon>
        <taxon>Caldicellulosiruptor</taxon>
    </lineage>
</organism>
<dbReference type="CDD" id="cd01948">
    <property type="entry name" value="EAL"/>
    <property type="match status" value="1"/>
</dbReference>
<dbReference type="PANTHER" id="PTHR33121:SF71">
    <property type="entry name" value="OXYGEN SENSOR PROTEIN DOSP"/>
    <property type="match status" value="1"/>
</dbReference>
<dbReference type="GO" id="GO:0071111">
    <property type="term" value="F:cyclic-guanylate-specific phosphodiesterase activity"/>
    <property type="evidence" value="ECO:0007669"/>
    <property type="project" value="InterPro"/>
</dbReference>
<dbReference type="AlphaFoldDB" id="A4XG32"/>
<accession>A4XG32</accession>
<evidence type="ECO:0000256" key="1">
    <source>
        <dbReference type="SAM" id="Coils"/>
    </source>
</evidence>
<feature type="coiled-coil region" evidence="1">
    <location>
        <begin position="55"/>
        <end position="93"/>
    </location>
</feature>
<protein>
    <submittedName>
        <fullName evidence="5">Diguanylate cyclase/phosphodiesterase</fullName>
    </submittedName>
</protein>
<keyword evidence="2" id="KW-1133">Transmembrane helix</keyword>